<evidence type="ECO:0000313" key="11">
    <source>
        <dbReference type="EMBL" id="NYE71189.1"/>
    </source>
</evidence>
<comment type="caution">
    <text evidence="11">The sequence shown here is derived from an EMBL/GenBank/DDBJ whole genome shotgun (WGS) entry which is preliminary data.</text>
</comment>
<dbReference type="GO" id="GO:0016887">
    <property type="term" value="F:ATP hydrolysis activity"/>
    <property type="evidence" value="ECO:0007669"/>
    <property type="project" value="InterPro"/>
</dbReference>
<gene>
    <name evidence="11" type="ORF">BKA15_002518</name>
</gene>
<evidence type="ECO:0000256" key="2">
    <source>
        <dbReference type="ARBA" id="ARBA00022448"/>
    </source>
</evidence>
<dbReference type="PANTHER" id="PTHR43790">
    <property type="entry name" value="CARBOHYDRATE TRANSPORT ATP-BINDING PROTEIN MG119-RELATED"/>
    <property type="match status" value="1"/>
</dbReference>
<keyword evidence="12" id="KW-1185">Reference proteome</keyword>
<feature type="domain" description="ABC transporter" evidence="10">
    <location>
        <begin position="5"/>
        <end position="242"/>
    </location>
</feature>
<dbReference type="PROSITE" id="PS00211">
    <property type="entry name" value="ABC_TRANSPORTER_1"/>
    <property type="match status" value="1"/>
</dbReference>
<dbReference type="Proteomes" id="UP000569914">
    <property type="component" value="Unassembled WGS sequence"/>
</dbReference>
<evidence type="ECO:0000256" key="8">
    <source>
        <dbReference type="ARBA" id="ARBA00022967"/>
    </source>
</evidence>
<dbReference type="GO" id="GO:0005524">
    <property type="term" value="F:ATP binding"/>
    <property type="evidence" value="ECO:0007669"/>
    <property type="project" value="UniProtKB-KW"/>
</dbReference>
<feature type="domain" description="ABC transporter" evidence="10">
    <location>
        <begin position="247"/>
        <end position="498"/>
    </location>
</feature>
<evidence type="ECO:0000259" key="10">
    <source>
        <dbReference type="PROSITE" id="PS50893"/>
    </source>
</evidence>
<dbReference type="InterPro" id="IPR017871">
    <property type="entry name" value="ABC_transporter-like_CS"/>
</dbReference>
<dbReference type="RefSeq" id="WP_179751179.1">
    <property type="nucleotide sequence ID" value="NZ_JACCBU010000001.1"/>
</dbReference>
<dbReference type="SUPFAM" id="SSF52540">
    <property type="entry name" value="P-loop containing nucleoside triphosphate hydrolases"/>
    <property type="match status" value="2"/>
</dbReference>
<dbReference type="InterPro" id="IPR050107">
    <property type="entry name" value="ABC_carbohydrate_import_ATPase"/>
</dbReference>
<keyword evidence="8" id="KW-1278">Translocase</keyword>
<evidence type="ECO:0000256" key="3">
    <source>
        <dbReference type="ARBA" id="ARBA00022475"/>
    </source>
</evidence>
<dbReference type="EMBL" id="JACCBU010000001">
    <property type="protein sequence ID" value="NYE71189.1"/>
    <property type="molecule type" value="Genomic_DNA"/>
</dbReference>
<dbReference type="InterPro" id="IPR003439">
    <property type="entry name" value="ABC_transporter-like_ATP-bd"/>
</dbReference>
<dbReference type="Gene3D" id="3.40.50.300">
    <property type="entry name" value="P-loop containing nucleotide triphosphate hydrolases"/>
    <property type="match status" value="2"/>
</dbReference>
<dbReference type="AlphaFoldDB" id="A0A7Y9L8W6"/>
<dbReference type="CDD" id="cd03216">
    <property type="entry name" value="ABC_Carb_Monos_I"/>
    <property type="match status" value="1"/>
</dbReference>
<evidence type="ECO:0000256" key="1">
    <source>
        <dbReference type="ARBA" id="ARBA00004202"/>
    </source>
</evidence>
<organism evidence="11 12">
    <name type="scientific">Microlunatus parietis</name>
    <dbReference type="NCBI Taxonomy" id="682979"/>
    <lineage>
        <taxon>Bacteria</taxon>
        <taxon>Bacillati</taxon>
        <taxon>Actinomycetota</taxon>
        <taxon>Actinomycetes</taxon>
        <taxon>Propionibacteriales</taxon>
        <taxon>Propionibacteriaceae</taxon>
        <taxon>Microlunatus</taxon>
    </lineage>
</organism>
<dbReference type="InterPro" id="IPR003593">
    <property type="entry name" value="AAA+_ATPase"/>
</dbReference>
<keyword evidence="5" id="KW-0677">Repeat</keyword>
<dbReference type="PROSITE" id="PS50893">
    <property type="entry name" value="ABC_TRANSPORTER_2"/>
    <property type="match status" value="2"/>
</dbReference>
<dbReference type="FunFam" id="3.40.50.300:FF:000127">
    <property type="entry name" value="Ribose import ATP-binding protein RbsA"/>
    <property type="match status" value="1"/>
</dbReference>
<evidence type="ECO:0000256" key="5">
    <source>
        <dbReference type="ARBA" id="ARBA00022737"/>
    </source>
</evidence>
<dbReference type="CDD" id="cd03215">
    <property type="entry name" value="ABC_Carb_Monos_II"/>
    <property type="match status" value="1"/>
</dbReference>
<accession>A0A7Y9L8W6</accession>
<keyword evidence="2" id="KW-0813">Transport</keyword>
<protein>
    <submittedName>
        <fullName evidence="11">Ribose transport system ATP-binding protein</fullName>
    </submittedName>
</protein>
<reference evidence="11 12" key="1">
    <citation type="submission" date="2020-07" db="EMBL/GenBank/DDBJ databases">
        <title>Sequencing the genomes of 1000 actinobacteria strains.</title>
        <authorList>
            <person name="Klenk H.-P."/>
        </authorList>
    </citation>
    <scope>NUCLEOTIDE SEQUENCE [LARGE SCALE GENOMIC DNA]</scope>
    <source>
        <strain evidence="11 12">DSM 22083</strain>
    </source>
</reference>
<dbReference type="SMART" id="SM00382">
    <property type="entry name" value="AAA"/>
    <property type="match status" value="2"/>
</dbReference>
<keyword evidence="4" id="KW-0762">Sugar transport</keyword>
<comment type="subcellular location">
    <subcellularLocation>
        <location evidence="1">Cell membrane</location>
        <topology evidence="1">Peripheral membrane protein</topology>
    </subcellularLocation>
</comment>
<dbReference type="InterPro" id="IPR027417">
    <property type="entry name" value="P-loop_NTPase"/>
</dbReference>
<keyword evidence="7 11" id="KW-0067">ATP-binding</keyword>
<name>A0A7Y9L8W6_9ACTN</name>
<evidence type="ECO:0000256" key="4">
    <source>
        <dbReference type="ARBA" id="ARBA00022597"/>
    </source>
</evidence>
<dbReference type="PANTHER" id="PTHR43790:SF3">
    <property type="entry name" value="D-ALLOSE IMPORT ATP-BINDING PROTEIN ALSA-RELATED"/>
    <property type="match status" value="1"/>
</dbReference>
<evidence type="ECO:0000313" key="12">
    <source>
        <dbReference type="Proteomes" id="UP000569914"/>
    </source>
</evidence>
<sequence length="521" mass="56512">MSRLLEVTSISKSFPGVQALADVSFRLDAGEVLALVGENGAGKSTLMKILSGGYTADAGAILLDGRPVMINSPRAAQHLGISIIHQEMNLMPHLTVAQNLYIGREPRTAGIFTSERRLITETDRLLHRTGIMLDPRAPVGSLTVAQQQMVEIAKAMSFPATRVLIMDEPTSALSEAETDVLFGLIRTLADSGVGIIYISHRMEELRRIADRVTILRDGRHVADHRMDEVDDSMIISEMVGRTITTAVRPASAPAAEEYGLEVIGLSTPRLLRDVSFAVRRGEILGFAGLVGAGRTETARAIIGADRHSGGRVLVGGRPVRINHPADAVRHGIGYLSEDRKRYGLMLERTVNSNVLLASLRDYTNALGFVAAGRGRRTSRRYVDLLRIKTPSIDTAALNLSGGNQQKIVIAKWLARDCDVLIFDEPTRGIDVGAKEEIYGLLNELADQGKSIIVISSELPEVLRLSHRIVVMAGGRITGILDNADADSESIMALATKFHGPTTIEAVEPEPAEPAQQKEDHR</sequence>
<proteinExistence type="predicted"/>
<evidence type="ECO:0000256" key="7">
    <source>
        <dbReference type="ARBA" id="ARBA00022840"/>
    </source>
</evidence>
<dbReference type="Pfam" id="PF00005">
    <property type="entry name" value="ABC_tran"/>
    <property type="match status" value="2"/>
</dbReference>
<keyword evidence="9" id="KW-0472">Membrane</keyword>
<keyword evidence="6" id="KW-0547">Nucleotide-binding</keyword>
<dbReference type="GO" id="GO:0005886">
    <property type="term" value="C:plasma membrane"/>
    <property type="evidence" value="ECO:0007669"/>
    <property type="project" value="UniProtKB-SubCell"/>
</dbReference>
<keyword evidence="3" id="KW-1003">Cell membrane</keyword>
<evidence type="ECO:0000256" key="9">
    <source>
        <dbReference type="ARBA" id="ARBA00023136"/>
    </source>
</evidence>
<evidence type="ECO:0000256" key="6">
    <source>
        <dbReference type="ARBA" id="ARBA00022741"/>
    </source>
</evidence>